<name>A0ABS7KAY6_9BACI</name>
<sequence>MEKQPRYIVNQDTVLLMREYDSYGKQCTRVIEGKDWIFVDQTPLQVLAESMNYYGTNFKGAIEGARSILGKVHMCPIMVSQVQDICLFPHKSAGHPECIWFNHQHVLNTQPLGRHTLVELSNGHSIKVEARLSAFNSKKQKAGDLRRILFERTHTTQILYVEPKLEYIRDQKTGKLRLHNHL</sequence>
<comment type="caution">
    <text evidence="1">The sequence shown here is derived from an EMBL/GenBank/DDBJ whole genome shotgun (WGS) entry which is preliminary data.</text>
</comment>
<dbReference type="EMBL" id="JACWFH010000036">
    <property type="protein sequence ID" value="MBY0099427.1"/>
    <property type="molecule type" value="Genomic_DNA"/>
</dbReference>
<dbReference type="Proteomes" id="UP000769780">
    <property type="component" value="Unassembled WGS sequence"/>
</dbReference>
<protein>
    <submittedName>
        <fullName evidence="1">Competence protein ComK</fullName>
    </submittedName>
</protein>
<proteinExistence type="predicted"/>
<accession>A0ABS7KAY6</accession>
<keyword evidence="2" id="KW-1185">Reference proteome</keyword>
<reference evidence="1 2" key="1">
    <citation type="submission" date="2020-07" db="EMBL/GenBank/DDBJ databases">
        <title>Fungal Genomes of the International Space Station.</title>
        <authorList>
            <person name="Seuylemezian A."/>
            <person name="Singh N.K."/>
            <person name="Wood J."/>
            <person name="Venkateswaran K."/>
        </authorList>
    </citation>
    <scope>NUCLEOTIDE SEQUENCE [LARGE SCALE GENOMIC DNA]</scope>
    <source>
        <strain evidence="1 2">PL-B2</strain>
    </source>
</reference>
<evidence type="ECO:0000313" key="2">
    <source>
        <dbReference type="Proteomes" id="UP000769780"/>
    </source>
</evidence>
<gene>
    <name evidence="1" type="ORF">H0185_21910</name>
</gene>
<dbReference type="Pfam" id="PF06338">
    <property type="entry name" value="ComK"/>
    <property type="match status" value="1"/>
</dbReference>
<evidence type="ECO:0000313" key="1">
    <source>
        <dbReference type="EMBL" id="MBY0099427.1"/>
    </source>
</evidence>
<organism evidence="1 2">
    <name type="scientific">Mesobacillus maritimus</name>
    <dbReference type="NCBI Taxonomy" id="1643336"/>
    <lineage>
        <taxon>Bacteria</taxon>
        <taxon>Bacillati</taxon>
        <taxon>Bacillota</taxon>
        <taxon>Bacilli</taxon>
        <taxon>Bacillales</taxon>
        <taxon>Bacillaceae</taxon>
        <taxon>Mesobacillus</taxon>
    </lineage>
</organism>
<dbReference type="RefSeq" id="WP_221875642.1">
    <property type="nucleotide sequence ID" value="NZ_JACWFH010000036.1"/>
</dbReference>
<dbReference type="InterPro" id="IPR010461">
    <property type="entry name" value="ComK"/>
</dbReference>